<dbReference type="PRINTS" id="PR02083">
    <property type="entry name" value="GKINASEAP1"/>
</dbReference>
<evidence type="ECO:0000256" key="1">
    <source>
        <dbReference type="ARBA" id="ARBA00004555"/>
    </source>
</evidence>
<dbReference type="Proteomes" id="UP000789390">
    <property type="component" value="Unassembled WGS sequence"/>
</dbReference>
<dbReference type="OrthoDB" id="5864420at2759"/>
<evidence type="ECO:0008006" key="8">
    <source>
        <dbReference type="Google" id="ProtNLM"/>
    </source>
</evidence>
<feature type="compositionally biased region" description="Basic and acidic residues" evidence="5">
    <location>
        <begin position="202"/>
        <end position="226"/>
    </location>
</feature>
<organism evidence="6 7">
    <name type="scientific">Daphnia galeata</name>
    <dbReference type="NCBI Taxonomy" id="27404"/>
    <lineage>
        <taxon>Eukaryota</taxon>
        <taxon>Metazoa</taxon>
        <taxon>Ecdysozoa</taxon>
        <taxon>Arthropoda</taxon>
        <taxon>Crustacea</taxon>
        <taxon>Branchiopoda</taxon>
        <taxon>Diplostraca</taxon>
        <taxon>Cladocera</taxon>
        <taxon>Anomopoda</taxon>
        <taxon>Daphniidae</taxon>
        <taxon>Daphnia</taxon>
    </lineage>
</organism>
<dbReference type="EMBL" id="CAKKLH010000124">
    <property type="protein sequence ID" value="CAH0104049.1"/>
    <property type="molecule type" value="Genomic_DNA"/>
</dbReference>
<reference evidence="6" key="1">
    <citation type="submission" date="2021-11" db="EMBL/GenBank/DDBJ databases">
        <authorList>
            <person name="Schell T."/>
        </authorList>
    </citation>
    <scope>NUCLEOTIDE SEQUENCE</scope>
    <source>
        <strain evidence="6">M5</strain>
    </source>
</reference>
<comment type="caution">
    <text evidence="6">The sequence shown here is derived from an EMBL/GenBank/DDBJ whole genome shotgun (WGS) entry which is preliminary data.</text>
</comment>
<feature type="region of interest" description="Disordered" evidence="5">
    <location>
        <begin position="307"/>
        <end position="338"/>
    </location>
</feature>
<dbReference type="PANTHER" id="PTHR14899:SF0">
    <property type="entry name" value="G KINASE-ANCHORING PROTEIN 1"/>
    <property type="match status" value="1"/>
</dbReference>
<evidence type="ECO:0000256" key="5">
    <source>
        <dbReference type="SAM" id="MobiDB-lite"/>
    </source>
</evidence>
<feature type="compositionally biased region" description="Basic residues" evidence="5">
    <location>
        <begin position="76"/>
        <end position="88"/>
    </location>
</feature>
<keyword evidence="4" id="KW-0175">Coiled coil</keyword>
<keyword evidence="7" id="KW-1185">Reference proteome</keyword>
<evidence type="ECO:0000256" key="3">
    <source>
        <dbReference type="ARBA" id="ARBA00023034"/>
    </source>
</evidence>
<comment type="subcellular location">
    <subcellularLocation>
        <location evidence="1">Golgi apparatus</location>
    </subcellularLocation>
</comment>
<sequence length="338" mass="38008">MTASLSRFAILRIDDDEDEKAATRARDKQRAAAQKLAESKNKGGKAQLNSDKNAMKKLKAAQEKAELKSLAFGGSKPKKSTSASKKKPTAAEVPGNWTEWKQRDQEFVQADYEVQLQEALMASKVDFETKKKDVSKVPDNTVNISSNKKKGGNSKNKGTTTMSLDQFKQGPQEPVHEASAHEGMNGKAVEEDHFFDEVADEAKQIASKERKKAEMSKKNKKPKESLQLEQPRLAQLQEELTQKKIEIESLRLENVKLREELLNVKTRNKKLCGILLQGEMKEKSQLLVEMDKISKVKDELTAELENMSSQLQQERSKVSALTDSKKTAAYKKRNDSEK</sequence>
<feature type="region of interest" description="Disordered" evidence="5">
    <location>
        <begin position="202"/>
        <end position="230"/>
    </location>
</feature>
<dbReference type="PANTHER" id="PTHR14899">
    <property type="entry name" value="G KINASE ANCHORING PROTEIN 1"/>
    <property type="match status" value="1"/>
</dbReference>
<dbReference type="GO" id="GO:0007165">
    <property type="term" value="P:signal transduction"/>
    <property type="evidence" value="ECO:0007669"/>
    <property type="project" value="InterPro"/>
</dbReference>
<dbReference type="AlphaFoldDB" id="A0A8J2WLZ6"/>
<keyword evidence="3" id="KW-0333">Golgi apparatus</keyword>
<gene>
    <name evidence="6" type="ORF">DGAL_LOCUS6761</name>
</gene>
<evidence type="ECO:0000256" key="2">
    <source>
        <dbReference type="ARBA" id="ARBA00006662"/>
    </source>
</evidence>
<evidence type="ECO:0000313" key="7">
    <source>
        <dbReference type="Proteomes" id="UP000789390"/>
    </source>
</evidence>
<dbReference type="InterPro" id="IPR026109">
    <property type="entry name" value="GKAP1"/>
</dbReference>
<name>A0A8J2WLZ6_9CRUS</name>
<accession>A0A8J2WLZ6</accession>
<protein>
    <recommendedName>
        <fullName evidence="8">G kinase-anchoring protein 1</fullName>
    </recommendedName>
</protein>
<feature type="compositionally biased region" description="Basic and acidic residues" evidence="5">
    <location>
        <begin position="20"/>
        <end position="30"/>
    </location>
</feature>
<dbReference type="GO" id="GO:0005794">
    <property type="term" value="C:Golgi apparatus"/>
    <property type="evidence" value="ECO:0007669"/>
    <property type="project" value="UniProtKB-SubCell"/>
</dbReference>
<feature type="region of interest" description="Disordered" evidence="5">
    <location>
        <begin position="130"/>
        <end position="183"/>
    </location>
</feature>
<comment type="similarity">
    <text evidence="2">Belongs to the GKAP1 family.</text>
</comment>
<feature type="region of interest" description="Disordered" evidence="5">
    <location>
        <begin position="16"/>
        <end position="98"/>
    </location>
</feature>
<proteinExistence type="inferred from homology"/>
<evidence type="ECO:0000313" key="6">
    <source>
        <dbReference type="EMBL" id="CAH0104049.1"/>
    </source>
</evidence>
<evidence type="ECO:0000256" key="4">
    <source>
        <dbReference type="ARBA" id="ARBA00023054"/>
    </source>
</evidence>